<keyword evidence="5" id="KW-0444">Lipid biosynthesis</keyword>
<evidence type="ECO:0000256" key="5">
    <source>
        <dbReference type="ARBA" id="ARBA00022516"/>
    </source>
</evidence>
<evidence type="ECO:0000256" key="6">
    <source>
        <dbReference type="ARBA" id="ARBA00022679"/>
    </source>
</evidence>
<dbReference type="Pfam" id="PF00288">
    <property type="entry name" value="GHMP_kinases_N"/>
    <property type="match status" value="1"/>
</dbReference>
<sequence length="357" mass="36944">MRKDRGKTEERQRELSALTLPTSSDGVSESRVPKRHRARSVGIGRAHAKAILLGEHAVVHGAPALAIPVPQLTVTASAGWSSRAGDGRGEVSVTMTGSASRALVTRAFDGLRRLTEEFFVRTGAAGGPPLEVVVDGGIPHGRGLGSSAAVSRAVVFALADLLGRELTEDLAFDLVQTAENLAHGRASGVDATAVGAERPLLFRAGRAEELPIGCDGLFIIADSGVPGSTKEAAELLRAGFGRRAGAAERFVGRASELAEAGRRALADGDAEGLGSRLTDYHELLRAAGLSTERIDALVEAALKAGSLGAKITGGGLGGCAIAQTRPEQAREVTRQLHEAGAVQTWAVPLKGFDSHAQ</sequence>
<dbReference type="GO" id="GO:0004496">
    <property type="term" value="F:mevalonate kinase activity"/>
    <property type="evidence" value="ECO:0007669"/>
    <property type="project" value="UniProtKB-EC"/>
</dbReference>
<evidence type="ECO:0000256" key="11">
    <source>
        <dbReference type="ARBA" id="ARBA00023098"/>
    </source>
</evidence>
<dbReference type="SUPFAM" id="SSF54211">
    <property type="entry name" value="Ribosomal protein S5 domain 2-like"/>
    <property type="match status" value="1"/>
</dbReference>
<keyword evidence="10" id="KW-0460">Magnesium</keyword>
<evidence type="ECO:0000313" key="17">
    <source>
        <dbReference type="EMBL" id="QDY80604.1"/>
    </source>
</evidence>
<evidence type="ECO:0000313" key="18">
    <source>
        <dbReference type="Proteomes" id="UP000320580"/>
    </source>
</evidence>
<comment type="pathway">
    <text evidence="12">Isoprenoid biosynthesis; isopentenyl diphosphate biosynthesis via mevalonate pathway; isopentenyl diphosphate from (R)-mevalonate: step 1/3.</text>
</comment>
<organism evidence="17 18">
    <name type="scientific">Streptomyces qinzhouensis</name>
    <dbReference type="NCBI Taxonomy" id="2599401"/>
    <lineage>
        <taxon>Bacteria</taxon>
        <taxon>Bacillati</taxon>
        <taxon>Actinomycetota</taxon>
        <taxon>Actinomycetes</taxon>
        <taxon>Kitasatosporales</taxon>
        <taxon>Streptomycetaceae</taxon>
        <taxon>Streptomyces</taxon>
    </lineage>
</organism>
<feature type="domain" description="GHMP kinase C-terminal" evidence="15">
    <location>
        <begin position="263"/>
        <end position="340"/>
    </location>
</feature>
<dbReference type="InterPro" id="IPR006205">
    <property type="entry name" value="Mev_gal_kin"/>
</dbReference>
<dbReference type="InterPro" id="IPR014721">
    <property type="entry name" value="Ribsml_uS5_D2-typ_fold_subgr"/>
</dbReference>
<keyword evidence="6 17" id="KW-0808">Transferase</keyword>
<dbReference type="UniPathway" id="UPA00057">
    <property type="reaction ID" value="UER00098"/>
</dbReference>
<dbReference type="PROSITE" id="PS00627">
    <property type="entry name" value="GHMP_KINASES_ATP"/>
    <property type="match status" value="1"/>
</dbReference>
<dbReference type="GO" id="GO:0005829">
    <property type="term" value="C:cytosol"/>
    <property type="evidence" value="ECO:0007669"/>
    <property type="project" value="TreeGrafter"/>
</dbReference>
<dbReference type="AlphaFoldDB" id="A0A5B8JJH0"/>
<dbReference type="PANTHER" id="PTHR43290:SF2">
    <property type="entry name" value="MEVALONATE KINASE"/>
    <property type="match status" value="1"/>
</dbReference>
<dbReference type="SUPFAM" id="SSF55060">
    <property type="entry name" value="GHMP Kinase, C-terminal domain"/>
    <property type="match status" value="1"/>
</dbReference>
<dbReference type="NCBIfam" id="TIGR00549">
    <property type="entry name" value="mevalon_kin"/>
    <property type="match status" value="1"/>
</dbReference>
<dbReference type="PANTHER" id="PTHR43290">
    <property type="entry name" value="MEVALONATE KINASE"/>
    <property type="match status" value="1"/>
</dbReference>
<keyword evidence="18" id="KW-1185">Reference proteome</keyword>
<feature type="domain" description="GHMP kinase N-terminal" evidence="14">
    <location>
        <begin position="119"/>
        <end position="193"/>
    </location>
</feature>
<evidence type="ECO:0000259" key="14">
    <source>
        <dbReference type="Pfam" id="PF00288"/>
    </source>
</evidence>
<keyword evidence="9" id="KW-0067">ATP-binding</keyword>
<dbReference type="OrthoDB" id="9764892at2"/>
<evidence type="ECO:0000259" key="15">
    <source>
        <dbReference type="Pfam" id="PF08544"/>
    </source>
</evidence>
<dbReference type="GO" id="GO:0019287">
    <property type="term" value="P:isopentenyl diphosphate biosynthetic process, mevalonate pathway"/>
    <property type="evidence" value="ECO:0007669"/>
    <property type="project" value="UniProtKB-UniPathway"/>
</dbReference>
<evidence type="ECO:0000256" key="13">
    <source>
        <dbReference type="SAM" id="MobiDB-lite"/>
    </source>
</evidence>
<evidence type="ECO:0000256" key="9">
    <source>
        <dbReference type="ARBA" id="ARBA00022840"/>
    </source>
</evidence>
<keyword evidence="8 17" id="KW-0418">Kinase</keyword>
<dbReference type="EMBL" id="CP042266">
    <property type="protein sequence ID" value="QDY80604.1"/>
    <property type="molecule type" value="Genomic_DNA"/>
</dbReference>
<gene>
    <name evidence="17" type="primary">mvk</name>
    <name evidence="16" type="ORF">FQU76_00340</name>
    <name evidence="17" type="ORF">FQU76_33400</name>
</gene>
<dbReference type="InterPro" id="IPR013750">
    <property type="entry name" value="GHMP_kinase_C_dom"/>
</dbReference>
<evidence type="ECO:0000256" key="10">
    <source>
        <dbReference type="ARBA" id="ARBA00022842"/>
    </source>
</evidence>
<name>A0A5B8JJH0_9ACTN</name>
<comment type="similarity">
    <text evidence="2">Belongs to the GHMP kinase family. Mevalonate kinase subfamily.</text>
</comment>
<dbReference type="EMBL" id="CP042266">
    <property type="protein sequence ID" value="QDY75194.1"/>
    <property type="molecule type" value="Genomic_DNA"/>
</dbReference>
<keyword evidence="11" id="KW-0443">Lipid metabolism</keyword>
<dbReference type="KEGG" id="sqz:FQU76_00340"/>
<dbReference type="InterPro" id="IPR036554">
    <property type="entry name" value="GHMP_kinase_C_sf"/>
</dbReference>
<dbReference type="InterPro" id="IPR006204">
    <property type="entry name" value="GHMP_kinase_N_dom"/>
</dbReference>
<dbReference type="Pfam" id="PF08544">
    <property type="entry name" value="GHMP_kinases_C"/>
    <property type="match status" value="1"/>
</dbReference>
<dbReference type="EC" id="2.7.1.36" evidence="3"/>
<dbReference type="Gene3D" id="3.30.230.10">
    <property type="match status" value="1"/>
</dbReference>
<feature type="region of interest" description="Disordered" evidence="13">
    <location>
        <begin position="1"/>
        <end position="40"/>
    </location>
</feature>
<dbReference type="InterPro" id="IPR020568">
    <property type="entry name" value="Ribosomal_Su5_D2-typ_SF"/>
</dbReference>
<evidence type="ECO:0000256" key="12">
    <source>
        <dbReference type="ARBA" id="ARBA00029438"/>
    </source>
</evidence>
<evidence type="ECO:0000256" key="7">
    <source>
        <dbReference type="ARBA" id="ARBA00022741"/>
    </source>
</evidence>
<evidence type="ECO:0000313" key="16">
    <source>
        <dbReference type="EMBL" id="QDY75194.1"/>
    </source>
</evidence>
<evidence type="ECO:0000256" key="4">
    <source>
        <dbReference type="ARBA" id="ARBA00022490"/>
    </source>
</evidence>
<protein>
    <recommendedName>
        <fullName evidence="3">mevalonate kinase</fullName>
        <ecNumber evidence="3">2.7.1.36</ecNumber>
    </recommendedName>
</protein>
<dbReference type="Proteomes" id="UP000320580">
    <property type="component" value="Chromosome"/>
</dbReference>
<comment type="subcellular location">
    <subcellularLocation>
        <location evidence="1">Cytoplasm</location>
    </subcellularLocation>
</comment>
<dbReference type="Gene3D" id="3.30.70.890">
    <property type="entry name" value="GHMP kinase, C-terminal domain"/>
    <property type="match status" value="1"/>
</dbReference>
<evidence type="ECO:0000256" key="2">
    <source>
        <dbReference type="ARBA" id="ARBA00006495"/>
    </source>
</evidence>
<proteinExistence type="inferred from homology"/>
<evidence type="ECO:0000256" key="1">
    <source>
        <dbReference type="ARBA" id="ARBA00004496"/>
    </source>
</evidence>
<keyword evidence="7" id="KW-0547">Nucleotide-binding</keyword>
<feature type="compositionally biased region" description="Basic and acidic residues" evidence="13">
    <location>
        <begin position="1"/>
        <end position="14"/>
    </location>
</feature>
<evidence type="ECO:0000256" key="3">
    <source>
        <dbReference type="ARBA" id="ARBA00012103"/>
    </source>
</evidence>
<accession>A0A5B8JJH0</accession>
<dbReference type="KEGG" id="sqz:FQU76_33400"/>
<dbReference type="GO" id="GO:0005524">
    <property type="term" value="F:ATP binding"/>
    <property type="evidence" value="ECO:0007669"/>
    <property type="project" value="UniProtKB-KW"/>
</dbReference>
<reference evidence="17 18" key="1">
    <citation type="submission" date="2019-07" db="EMBL/GenBank/DDBJ databases">
        <authorList>
            <person name="Zhu P."/>
        </authorList>
    </citation>
    <scope>NUCLEOTIDE SEQUENCE [LARGE SCALE GENOMIC DNA]</scope>
    <source>
        <strain evidence="17 18">SSL-25</strain>
    </source>
</reference>
<keyword evidence="4" id="KW-0963">Cytoplasm</keyword>
<dbReference type="PRINTS" id="PR00959">
    <property type="entry name" value="MEVGALKINASE"/>
</dbReference>
<dbReference type="InterPro" id="IPR006203">
    <property type="entry name" value="GHMP_knse_ATP-bd_CS"/>
</dbReference>
<evidence type="ECO:0000256" key="8">
    <source>
        <dbReference type="ARBA" id="ARBA00022777"/>
    </source>
</evidence>